<comment type="cofactor">
    <cofactor evidence="1">
        <name>Zn(2+)</name>
        <dbReference type="ChEBI" id="CHEBI:29105"/>
    </cofactor>
</comment>
<organism evidence="6 7">
    <name type="scientific">Brevundimonas goettingensis</name>
    <dbReference type="NCBI Taxonomy" id="2774190"/>
    <lineage>
        <taxon>Bacteria</taxon>
        <taxon>Pseudomonadati</taxon>
        <taxon>Pseudomonadota</taxon>
        <taxon>Alphaproteobacteria</taxon>
        <taxon>Caulobacterales</taxon>
        <taxon>Caulobacteraceae</taxon>
        <taxon>Brevundimonas</taxon>
    </lineage>
</organism>
<evidence type="ECO:0000256" key="2">
    <source>
        <dbReference type="ARBA" id="ARBA00022723"/>
    </source>
</evidence>
<keyword evidence="7" id="KW-1185">Reference proteome</keyword>
<evidence type="ECO:0000259" key="4">
    <source>
        <dbReference type="Pfam" id="PF00107"/>
    </source>
</evidence>
<feature type="domain" description="Alcohol dehydrogenase-like C-terminal" evidence="4">
    <location>
        <begin position="198"/>
        <end position="265"/>
    </location>
</feature>
<reference evidence="6" key="1">
    <citation type="submission" date="2020-09" db="EMBL/GenBank/DDBJ databases">
        <title>Brevundimonas sp. LVF2 isolated from a puddle in Goettingen, Germany.</title>
        <authorList>
            <person name="Friedrich I."/>
            <person name="Klassen A."/>
            <person name="Hannes N."/>
            <person name="Schneider D."/>
            <person name="Hertel R."/>
            <person name="Daniel R."/>
        </authorList>
    </citation>
    <scope>NUCLEOTIDE SEQUENCE</scope>
    <source>
        <strain evidence="6">LVF2</strain>
    </source>
</reference>
<dbReference type="RefSeq" id="WP_207932163.1">
    <property type="nucleotide sequence ID" value="NZ_CP062222.1"/>
</dbReference>
<dbReference type="KEGG" id="bgoe:IFJ75_08580"/>
<name>A0A975C2X2_9CAUL</name>
<proteinExistence type="predicted"/>
<evidence type="ECO:0000313" key="6">
    <source>
        <dbReference type="EMBL" id="QTC92883.1"/>
    </source>
</evidence>
<dbReference type="AlphaFoldDB" id="A0A975C2X2"/>
<accession>A0A975C2X2</accession>
<dbReference type="Gene3D" id="3.40.50.720">
    <property type="entry name" value="NAD(P)-binding Rossmann-like Domain"/>
    <property type="match status" value="1"/>
</dbReference>
<dbReference type="Gene3D" id="3.90.180.10">
    <property type="entry name" value="Medium-chain alcohol dehydrogenases, catalytic domain"/>
    <property type="match status" value="1"/>
</dbReference>
<dbReference type="Pfam" id="PF00107">
    <property type="entry name" value="ADH_zinc_N"/>
    <property type="match status" value="1"/>
</dbReference>
<dbReference type="EMBL" id="CP062222">
    <property type="protein sequence ID" value="QTC92883.1"/>
    <property type="molecule type" value="Genomic_DNA"/>
</dbReference>
<dbReference type="Proteomes" id="UP000663918">
    <property type="component" value="Chromosome"/>
</dbReference>
<dbReference type="PANTHER" id="PTHR42813">
    <property type="entry name" value="ZINC-TYPE ALCOHOL DEHYDROGENASE-LIKE"/>
    <property type="match status" value="1"/>
</dbReference>
<dbReference type="GO" id="GO:0046872">
    <property type="term" value="F:metal ion binding"/>
    <property type="evidence" value="ECO:0007669"/>
    <property type="project" value="UniProtKB-KW"/>
</dbReference>
<evidence type="ECO:0000259" key="5">
    <source>
        <dbReference type="Pfam" id="PF08240"/>
    </source>
</evidence>
<dbReference type="SUPFAM" id="SSF50129">
    <property type="entry name" value="GroES-like"/>
    <property type="match status" value="1"/>
</dbReference>
<evidence type="ECO:0000256" key="3">
    <source>
        <dbReference type="ARBA" id="ARBA00022833"/>
    </source>
</evidence>
<keyword evidence="2" id="KW-0479">Metal-binding</keyword>
<evidence type="ECO:0000256" key="1">
    <source>
        <dbReference type="ARBA" id="ARBA00001947"/>
    </source>
</evidence>
<sequence length="392" mass="42414">MRALTWHGKHNVQVDTVPDPKIVNPRDAIIKITATAICGSDLHLYDSMIPGMSNGDILGHEFMGIVEEVGPANTTLKPGDRVVVPFVIACGKCFFCDHKMPAACDNSNPAEKADASEVAYGYAMTGAFGYSHLTGGYAGGQAEYARVPYSDYGPIKIPDGVSDERVLFLSDIFPTGWMAAENAQIKPGDTVAIWGCGPVGLFAIKSAILMGAGRVIAIDHHPRRLELAKQNGAEVLNFHEVKVREALMEMTAGIGPDSCIDAVGMESHGFSPDNIIDAVKQETKILGTDRPHVLRETIMAVRKGGTVSVPGVYGGVADKWPIGAFMEKGLTLKTGQTHVQNYLPELLQLILDNKIDTTDLISHRLPLEQAAEGYKNFKINQNEWTKVVLLPH</sequence>
<dbReference type="InterPro" id="IPR013154">
    <property type="entry name" value="ADH-like_N"/>
</dbReference>
<dbReference type="Pfam" id="PF08240">
    <property type="entry name" value="ADH_N"/>
    <property type="match status" value="1"/>
</dbReference>
<protein>
    <submittedName>
        <fullName evidence="6">Glutathione-dependent formaldehyde dehydrogenase</fullName>
    </submittedName>
</protein>
<dbReference type="SUPFAM" id="SSF51735">
    <property type="entry name" value="NAD(P)-binding Rossmann-fold domains"/>
    <property type="match status" value="1"/>
</dbReference>
<dbReference type="PANTHER" id="PTHR42813:SF2">
    <property type="entry name" value="DEHYDROGENASE, ZINC-CONTAINING, PUTATIVE (AFU_ORTHOLOGUE AFUA_2G02810)-RELATED"/>
    <property type="match status" value="1"/>
</dbReference>
<dbReference type="InterPro" id="IPR013149">
    <property type="entry name" value="ADH-like_C"/>
</dbReference>
<dbReference type="CDD" id="cd08283">
    <property type="entry name" value="FDH_like_1"/>
    <property type="match status" value="1"/>
</dbReference>
<feature type="domain" description="Alcohol dehydrogenase-like N-terminal" evidence="5">
    <location>
        <begin position="25"/>
        <end position="153"/>
    </location>
</feature>
<gene>
    <name evidence="6" type="ORF">IFJ75_08580</name>
</gene>
<dbReference type="InterPro" id="IPR011032">
    <property type="entry name" value="GroES-like_sf"/>
</dbReference>
<evidence type="ECO:0000313" key="7">
    <source>
        <dbReference type="Proteomes" id="UP000663918"/>
    </source>
</evidence>
<keyword evidence="3" id="KW-0862">Zinc</keyword>
<dbReference type="InterPro" id="IPR036291">
    <property type="entry name" value="NAD(P)-bd_dom_sf"/>
</dbReference>